<dbReference type="Proteomes" id="UP000016924">
    <property type="component" value="Unassembled WGS sequence"/>
</dbReference>
<dbReference type="HOGENOM" id="CLU_1586387_0_0_1"/>
<sequence>MPHPKNANRIFYPSYHDPITFYSCLDPKNAFAHLMDWLYNKPNLPDFWIDTRWSTHGPLAHANQLYFIPNILRGGVSVLCFRSFLEEVECFLWVRCSLKGWLSTYAALRDQYGIPMMMVQTVMRRLEPGTVRRTVFDKAVAWLEWLEREDERNRRMFPDVQLNVIERS</sequence>
<name>R7Z3Q2_CONA1</name>
<proteinExistence type="predicted"/>
<dbReference type="AlphaFoldDB" id="R7Z3Q2"/>
<organism evidence="1 2">
    <name type="scientific">Coniosporium apollinis (strain CBS 100218)</name>
    <name type="common">Rock-inhabiting black yeast</name>
    <dbReference type="NCBI Taxonomy" id="1168221"/>
    <lineage>
        <taxon>Eukaryota</taxon>
        <taxon>Fungi</taxon>
        <taxon>Dikarya</taxon>
        <taxon>Ascomycota</taxon>
        <taxon>Pezizomycotina</taxon>
        <taxon>Dothideomycetes</taxon>
        <taxon>Dothideomycetes incertae sedis</taxon>
        <taxon>Coniosporium</taxon>
    </lineage>
</organism>
<evidence type="ECO:0000313" key="1">
    <source>
        <dbReference type="EMBL" id="EON68723.1"/>
    </source>
</evidence>
<dbReference type="RefSeq" id="XP_007784040.1">
    <property type="nucleotide sequence ID" value="XM_007785850.1"/>
</dbReference>
<dbReference type="OrthoDB" id="10277649at2759"/>
<dbReference type="EMBL" id="JH767600">
    <property type="protein sequence ID" value="EON68723.1"/>
    <property type="molecule type" value="Genomic_DNA"/>
</dbReference>
<dbReference type="GeneID" id="19905292"/>
<gene>
    <name evidence="1" type="ORF">W97_07981</name>
</gene>
<protein>
    <submittedName>
        <fullName evidence="1">Uncharacterized protein</fullName>
    </submittedName>
</protein>
<accession>R7Z3Q2</accession>
<evidence type="ECO:0000313" key="2">
    <source>
        <dbReference type="Proteomes" id="UP000016924"/>
    </source>
</evidence>
<reference evidence="2" key="1">
    <citation type="submission" date="2012-06" db="EMBL/GenBank/DDBJ databases">
        <title>The genome sequence of Coniosporium apollinis CBS 100218.</title>
        <authorList>
            <consortium name="The Broad Institute Genome Sequencing Platform"/>
            <person name="Cuomo C."/>
            <person name="Gorbushina A."/>
            <person name="Noack S."/>
            <person name="Walker B."/>
            <person name="Young S.K."/>
            <person name="Zeng Q."/>
            <person name="Gargeya S."/>
            <person name="Fitzgerald M."/>
            <person name="Haas B."/>
            <person name="Abouelleil A."/>
            <person name="Alvarado L."/>
            <person name="Arachchi H.M."/>
            <person name="Berlin A.M."/>
            <person name="Chapman S.B."/>
            <person name="Goldberg J."/>
            <person name="Griggs A."/>
            <person name="Gujja S."/>
            <person name="Hansen M."/>
            <person name="Howarth C."/>
            <person name="Imamovic A."/>
            <person name="Larimer J."/>
            <person name="McCowan C."/>
            <person name="Montmayeur A."/>
            <person name="Murphy C."/>
            <person name="Neiman D."/>
            <person name="Pearson M."/>
            <person name="Priest M."/>
            <person name="Roberts A."/>
            <person name="Saif S."/>
            <person name="Shea T."/>
            <person name="Sisk P."/>
            <person name="Sykes S."/>
            <person name="Wortman J."/>
            <person name="Nusbaum C."/>
            <person name="Birren B."/>
        </authorList>
    </citation>
    <scope>NUCLEOTIDE SEQUENCE [LARGE SCALE GENOMIC DNA]</scope>
    <source>
        <strain evidence="2">CBS 100218</strain>
    </source>
</reference>
<keyword evidence="2" id="KW-1185">Reference proteome</keyword>